<dbReference type="InterPro" id="IPR036900">
    <property type="entry name" value="A-D-PHexomutase_C_sf"/>
</dbReference>
<evidence type="ECO:0000259" key="13">
    <source>
        <dbReference type="Pfam" id="PF02878"/>
    </source>
</evidence>
<evidence type="ECO:0000256" key="4">
    <source>
        <dbReference type="ARBA" id="ARBA00022842"/>
    </source>
</evidence>
<dbReference type="Pfam" id="PF02879">
    <property type="entry name" value="PGM_PMM_II"/>
    <property type="match status" value="1"/>
</dbReference>
<dbReference type="GO" id="GO:0006048">
    <property type="term" value="P:UDP-N-acetylglucosamine biosynthetic process"/>
    <property type="evidence" value="ECO:0007669"/>
    <property type="project" value="TreeGrafter"/>
</dbReference>
<comment type="function">
    <text evidence="9 11">Catalyzes the conversion of glucosamine-6-phosphate to glucosamine-1-phosphate.</text>
</comment>
<dbReference type="EC" id="5.4.2.10" evidence="7 9"/>
<organism evidence="16 17">
    <name type="scientific">Mycolicibacterium poriferae</name>
    <dbReference type="NCBI Taxonomy" id="39694"/>
    <lineage>
        <taxon>Bacteria</taxon>
        <taxon>Bacillati</taxon>
        <taxon>Actinomycetota</taxon>
        <taxon>Actinomycetes</taxon>
        <taxon>Mycobacteriales</taxon>
        <taxon>Mycobacteriaceae</taxon>
        <taxon>Mycolicibacterium</taxon>
    </lineage>
</organism>
<dbReference type="GO" id="GO:0009252">
    <property type="term" value="P:peptidoglycan biosynthetic process"/>
    <property type="evidence" value="ECO:0007669"/>
    <property type="project" value="TreeGrafter"/>
</dbReference>
<feature type="domain" description="Alpha-D-phosphohexomutase alpha/beta/alpha" evidence="15">
    <location>
        <begin position="257"/>
        <end position="367"/>
    </location>
</feature>
<evidence type="ECO:0000256" key="1">
    <source>
        <dbReference type="ARBA" id="ARBA00010231"/>
    </source>
</evidence>
<comment type="PTM">
    <text evidence="9">Activated by phosphorylation.</text>
</comment>
<name>A0A6N4V8F6_9MYCO</name>
<dbReference type="AlphaFoldDB" id="A0A6N4V8F6"/>
<dbReference type="InterPro" id="IPR005846">
    <property type="entry name" value="A-D-PHexomutase_a/b/a-III"/>
</dbReference>
<dbReference type="PROSITE" id="PS00710">
    <property type="entry name" value="PGM_PMM"/>
    <property type="match status" value="1"/>
</dbReference>
<dbReference type="GO" id="GO:0004615">
    <property type="term" value="F:phosphomannomutase activity"/>
    <property type="evidence" value="ECO:0007669"/>
    <property type="project" value="TreeGrafter"/>
</dbReference>
<feature type="binding site" evidence="9">
    <location>
        <position position="240"/>
    </location>
    <ligand>
        <name>Mg(2+)</name>
        <dbReference type="ChEBI" id="CHEBI:18420"/>
    </ligand>
</feature>
<evidence type="ECO:0000259" key="12">
    <source>
        <dbReference type="Pfam" id="PF00408"/>
    </source>
</evidence>
<dbReference type="FunFam" id="3.30.310.50:FF:000001">
    <property type="entry name" value="Phosphoglucosamine mutase"/>
    <property type="match status" value="1"/>
</dbReference>
<dbReference type="Pfam" id="PF00408">
    <property type="entry name" value="PGM_PMM_IV"/>
    <property type="match status" value="1"/>
</dbReference>
<dbReference type="FunFam" id="3.40.120.10:FF:000002">
    <property type="entry name" value="Phosphoglucosamine mutase"/>
    <property type="match status" value="1"/>
</dbReference>
<sequence length="445" mass="45874">MARLFGTDGVRGVANQDLTAELAVALGAAAARRLIRTGATRRRVAVVGRDPRASGEMLEAAVIAGLTSEGVDALRVGVLPTPAVAYLTSAYDADFGVMISASHNPMPDNGIKIFGPGGLKLDDATEDRIEELVRQGPGHRPTGAGIGRIVDAEDALERYLRHVGKAATTRLDGLTVVVDCAHGAASTAAPDAYRAAGATVVPIHAEPDGLNINDGCGSTHMETLRAAVVSHGADLGLAHDGDADRCLAVAADGAVIDGDAIMVVLALAMQEAGELASDTLVATVMSNLGLHLAMRAAGVQVRTTGVGDRYVLEELRAGEFSLGGEQSGHIVLPAFGTTGDGIVTGLRLMARMAQTRRSLAALAEPMQTLPQVLINVEVTDKAAVAQAQSVQDAVAQAEAELGDTGRILLRPSGTEQMVRVMVEAADEDTARQLAARVAESVSAQN</sequence>
<evidence type="ECO:0000256" key="10">
    <source>
        <dbReference type="RuleBase" id="RU004326"/>
    </source>
</evidence>
<dbReference type="EMBL" id="AP022570">
    <property type="protein sequence ID" value="BBX50699.1"/>
    <property type="molecule type" value="Genomic_DNA"/>
</dbReference>
<dbReference type="SUPFAM" id="SSF55957">
    <property type="entry name" value="Phosphoglucomutase, C-terminal domain"/>
    <property type="match status" value="1"/>
</dbReference>
<evidence type="ECO:0000313" key="17">
    <source>
        <dbReference type="Proteomes" id="UP000466785"/>
    </source>
</evidence>
<dbReference type="PRINTS" id="PR00509">
    <property type="entry name" value="PGMPMM"/>
</dbReference>
<keyword evidence="5 9" id="KW-0413">Isomerase</keyword>
<feature type="modified residue" description="Phosphoserine" evidence="9">
    <location>
        <position position="102"/>
    </location>
</feature>
<dbReference type="CDD" id="cd05802">
    <property type="entry name" value="GlmM"/>
    <property type="match status" value="1"/>
</dbReference>
<dbReference type="RefSeq" id="WP_163673265.1">
    <property type="nucleotide sequence ID" value="NZ_AP022570.1"/>
</dbReference>
<comment type="catalytic activity">
    <reaction evidence="6 9 11">
        <text>alpha-D-glucosamine 1-phosphate = D-glucosamine 6-phosphate</text>
        <dbReference type="Rhea" id="RHEA:23424"/>
        <dbReference type="ChEBI" id="CHEBI:58516"/>
        <dbReference type="ChEBI" id="CHEBI:58725"/>
        <dbReference type="EC" id="5.4.2.10"/>
    </reaction>
</comment>
<dbReference type="InterPro" id="IPR005844">
    <property type="entry name" value="A-D-PHexomutase_a/b/a-I"/>
</dbReference>
<reference evidence="16 17" key="1">
    <citation type="journal article" date="2019" name="Emerg. Microbes Infect.">
        <title>Comprehensive subspecies identification of 175 nontuberculous mycobacteria species based on 7547 genomic profiles.</title>
        <authorList>
            <person name="Matsumoto Y."/>
            <person name="Kinjo T."/>
            <person name="Motooka D."/>
            <person name="Nabeya D."/>
            <person name="Jung N."/>
            <person name="Uechi K."/>
            <person name="Horii T."/>
            <person name="Iida T."/>
            <person name="Fujita J."/>
            <person name="Nakamura S."/>
        </authorList>
    </citation>
    <scope>NUCLEOTIDE SEQUENCE [LARGE SCALE GENOMIC DNA]</scope>
    <source>
        <strain evidence="16 17">JCM 12603</strain>
    </source>
</reference>
<dbReference type="HAMAP" id="MF_01554_B">
    <property type="entry name" value="GlmM_B"/>
    <property type="match status" value="1"/>
</dbReference>
<dbReference type="GO" id="GO:0005975">
    <property type="term" value="P:carbohydrate metabolic process"/>
    <property type="evidence" value="ECO:0007669"/>
    <property type="project" value="InterPro"/>
</dbReference>
<evidence type="ECO:0000256" key="11">
    <source>
        <dbReference type="RuleBase" id="RU004327"/>
    </source>
</evidence>
<evidence type="ECO:0000259" key="15">
    <source>
        <dbReference type="Pfam" id="PF02880"/>
    </source>
</evidence>
<dbReference type="Pfam" id="PF02880">
    <property type="entry name" value="PGM_PMM_III"/>
    <property type="match status" value="1"/>
</dbReference>
<dbReference type="GO" id="GO:0008966">
    <property type="term" value="F:phosphoglucosamine mutase activity"/>
    <property type="evidence" value="ECO:0007669"/>
    <property type="project" value="UniProtKB-UniRule"/>
</dbReference>
<evidence type="ECO:0000256" key="2">
    <source>
        <dbReference type="ARBA" id="ARBA00022553"/>
    </source>
</evidence>
<dbReference type="Proteomes" id="UP000466785">
    <property type="component" value="Chromosome"/>
</dbReference>
<dbReference type="InterPro" id="IPR016066">
    <property type="entry name" value="A-D-PHexomutase_CS"/>
</dbReference>
<dbReference type="GO" id="GO:0000287">
    <property type="term" value="F:magnesium ion binding"/>
    <property type="evidence" value="ECO:0007669"/>
    <property type="project" value="UniProtKB-UniRule"/>
</dbReference>
<dbReference type="Gene3D" id="3.30.310.50">
    <property type="entry name" value="Alpha-D-phosphohexomutase, C-terminal domain"/>
    <property type="match status" value="1"/>
</dbReference>
<feature type="binding site" evidence="9">
    <location>
        <position position="242"/>
    </location>
    <ligand>
        <name>Mg(2+)</name>
        <dbReference type="ChEBI" id="CHEBI:18420"/>
    </ligand>
</feature>
<feature type="domain" description="Alpha-D-phosphohexomutase alpha/beta/alpha" evidence="14">
    <location>
        <begin position="158"/>
        <end position="253"/>
    </location>
</feature>
<keyword evidence="2 9" id="KW-0597">Phosphoprotein</keyword>
<gene>
    <name evidence="9 16" type="primary">glmM</name>
    <name evidence="16" type="ORF">MPOR_17250</name>
</gene>
<dbReference type="PANTHER" id="PTHR42946">
    <property type="entry name" value="PHOSPHOHEXOSE MUTASE"/>
    <property type="match status" value="1"/>
</dbReference>
<comment type="similarity">
    <text evidence="1 9 10">Belongs to the phosphohexose mutase family.</text>
</comment>
<dbReference type="GO" id="GO:0005829">
    <property type="term" value="C:cytosol"/>
    <property type="evidence" value="ECO:0007669"/>
    <property type="project" value="TreeGrafter"/>
</dbReference>
<dbReference type="InterPro" id="IPR016055">
    <property type="entry name" value="A-D-PHexomutase_a/b/a-I/II/III"/>
</dbReference>
<dbReference type="InterPro" id="IPR005845">
    <property type="entry name" value="A-D-PHexomutase_a/b/a-II"/>
</dbReference>
<dbReference type="PANTHER" id="PTHR42946:SF1">
    <property type="entry name" value="PHOSPHOGLUCOMUTASE (ALPHA-D-GLUCOSE-1,6-BISPHOSPHATE-DEPENDENT)"/>
    <property type="match status" value="1"/>
</dbReference>
<keyword evidence="4 9" id="KW-0460">Magnesium</keyword>
<dbReference type="InterPro" id="IPR005843">
    <property type="entry name" value="A-D-PHexomutase_C"/>
</dbReference>
<dbReference type="SUPFAM" id="SSF53738">
    <property type="entry name" value="Phosphoglucomutase, first 3 domains"/>
    <property type="match status" value="3"/>
</dbReference>
<dbReference type="InterPro" id="IPR050060">
    <property type="entry name" value="Phosphoglucosamine_mutase"/>
</dbReference>
<dbReference type="Gene3D" id="3.40.120.10">
    <property type="entry name" value="Alpha-D-Glucose-1,6-Bisphosphate, subunit A, domain 3"/>
    <property type="match status" value="3"/>
</dbReference>
<evidence type="ECO:0000313" key="16">
    <source>
        <dbReference type="EMBL" id="BBX50699.1"/>
    </source>
</evidence>
<keyword evidence="17" id="KW-1185">Reference proteome</keyword>
<protein>
    <recommendedName>
        <fullName evidence="8 9">Phosphoglucosamine mutase</fullName>
        <ecNumber evidence="7 9">5.4.2.10</ecNumber>
    </recommendedName>
</protein>
<evidence type="ECO:0000256" key="7">
    <source>
        <dbReference type="ARBA" id="ARBA00066330"/>
    </source>
</evidence>
<evidence type="ECO:0000256" key="5">
    <source>
        <dbReference type="ARBA" id="ARBA00023235"/>
    </source>
</evidence>
<dbReference type="Pfam" id="PF02878">
    <property type="entry name" value="PGM_PMM_I"/>
    <property type="match status" value="1"/>
</dbReference>
<evidence type="ECO:0000256" key="9">
    <source>
        <dbReference type="HAMAP-Rule" id="MF_01554"/>
    </source>
</evidence>
<evidence type="ECO:0000259" key="14">
    <source>
        <dbReference type="Pfam" id="PF02879"/>
    </source>
</evidence>
<feature type="binding site" description="via phosphate group" evidence="9">
    <location>
        <position position="102"/>
    </location>
    <ligand>
        <name>Mg(2+)</name>
        <dbReference type="ChEBI" id="CHEBI:18420"/>
    </ligand>
</feature>
<dbReference type="FunFam" id="3.40.120.10:FF:000001">
    <property type="entry name" value="Phosphoglucosamine mutase"/>
    <property type="match status" value="1"/>
</dbReference>
<dbReference type="InterPro" id="IPR006352">
    <property type="entry name" value="GlmM_bact"/>
</dbReference>
<evidence type="ECO:0000256" key="3">
    <source>
        <dbReference type="ARBA" id="ARBA00022723"/>
    </source>
</evidence>
<comment type="cofactor">
    <cofactor evidence="9">
        <name>Mg(2+)</name>
        <dbReference type="ChEBI" id="CHEBI:18420"/>
    </cofactor>
    <text evidence="9">Binds 1 Mg(2+) ion per subunit.</text>
</comment>
<evidence type="ECO:0000256" key="6">
    <source>
        <dbReference type="ARBA" id="ARBA00050364"/>
    </source>
</evidence>
<feature type="binding site" evidence="9">
    <location>
        <position position="244"/>
    </location>
    <ligand>
        <name>Mg(2+)</name>
        <dbReference type="ChEBI" id="CHEBI:18420"/>
    </ligand>
</feature>
<dbReference type="KEGG" id="mpof:MPOR_17250"/>
<dbReference type="NCBIfam" id="TIGR01455">
    <property type="entry name" value="glmM"/>
    <property type="match status" value="1"/>
</dbReference>
<evidence type="ECO:0000256" key="8">
    <source>
        <dbReference type="ARBA" id="ARBA00068193"/>
    </source>
</evidence>
<keyword evidence="3 9" id="KW-0479">Metal-binding</keyword>
<proteinExistence type="inferred from homology"/>
<accession>A0A6N4V8F6</accession>
<dbReference type="InterPro" id="IPR005841">
    <property type="entry name" value="Alpha-D-phosphohexomutase_SF"/>
</dbReference>
<feature type="domain" description="Alpha-D-phosphohexomutase alpha/beta/alpha" evidence="13">
    <location>
        <begin position="3"/>
        <end position="135"/>
    </location>
</feature>
<feature type="active site" description="Phosphoserine intermediate" evidence="9">
    <location>
        <position position="102"/>
    </location>
</feature>
<feature type="domain" description="Alpha-D-phosphohexomutase C-terminal" evidence="12">
    <location>
        <begin position="373"/>
        <end position="439"/>
    </location>
</feature>